<accession>A0A0G4G0J0</accession>
<dbReference type="SUPFAM" id="SSF48452">
    <property type="entry name" value="TPR-like"/>
    <property type="match status" value="1"/>
</dbReference>
<evidence type="ECO:0000256" key="1">
    <source>
        <dbReference type="PROSITE-ProRule" id="PRU00339"/>
    </source>
</evidence>
<dbReference type="PROSITE" id="PS50005">
    <property type="entry name" value="TPR"/>
    <property type="match status" value="1"/>
</dbReference>
<feature type="region of interest" description="Disordered" evidence="2">
    <location>
        <begin position="794"/>
        <end position="940"/>
    </location>
</feature>
<dbReference type="Proteomes" id="UP000041254">
    <property type="component" value="Unassembled WGS sequence"/>
</dbReference>
<feature type="compositionally biased region" description="Low complexity" evidence="2">
    <location>
        <begin position="872"/>
        <end position="885"/>
    </location>
</feature>
<feature type="compositionally biased region" description="Basic and acidic residues" evidence="2">
    <location>
        <begin position="798"/>
        <end position="811"/>
    </location>
</feature>
<gene>
    <name evidence="3" type="ORF">Vbra_22636</name>
</gene>
<dbReference type="InterPro" id="IPR011990">
    <property type="entry name" value="TPR-like_helical_dom_sf"/>
</dbReference>
<sequence>MHYEAMQDVQDALEARLRCLAAARESSPSSHKPGPDSGPSPSASTEDLQCPGREGGGVSEEGELGDGETRCIADKLSNLVQFSCPLYWPAFLRNTLLHPDDTQRVRRHSVERRVAAAERLVRVAERWYQRGCFANAIESYERAAGMFHYGLCMNPNWRRDGFRDDDVRVVRDFKAPTLELSYRAKNIAFDCYAHLGVCYLKRAQFMDAYEAACEALQLDPYNRIALYARGFSRLGLLLSCCADAAGDWLGWDGRQPVDVPRPGGGKDTRPRQDPRIVVTLTIRDLKLCLYLDPPNPTQAPSKGPGRAAAAKRFSHEMPLLASLTDRITALQHIRLRVDLEYERRMLRKEWRAKLRMEQPRERGRKECTAGTTRGDVDVEGRDYIVHAGERVSLRRTLWERDALQLLALESPILTTDPALAHRTADGQLTRSGLLKLPTAADDRIAMGSDASSASDEGESGDDSRGEDAAVWSGVPLGSKRPSAAEKCVIVAAESPPQAAAPGAAAGEGGGGGGECVDEDGNIYYDAGVEDDAVDAGCREEALLRQEFHAVSRAAHELGPRVDELAMIQDQEWTRAEVIRQTQARLRCFVDGLERLQAHYENEGLDGDEDAMKHKLEEVRALQRHLTCSQELLTLAAEVKGIKEGLQGNDPHADISAAISSYRDRINAALVDMKEIGDITADAAPADTAGYGLVSRYHGLSGIVTPERVQEMWDQATRDTPITTTTTSQPSHQPPPIPSDGRRRVAERVASAPPACWECFVRGLTVLWGLIVCAVRWLASSVCGADATGAKLAAANKSGRHDNELNRQDGRCGESASAEECGEPPPSPLVHPAEIPETDRHKLHNPPPPEKTPEVSSGGREAEDPDHPHTRITSTKSTPSFTTPLPIKQPLQTASKSSRVPAPAPAAPAASETRLLSAVDEGGKAGSSRVRRAEVGGGGVRGMSSCEERLYAKWYESDLLPYSWAQMESFYVTGPLVWRADNHFTTSILVASGVLLGLYMMECLYAEPQPIRL</sequence>
<dbReference type="SMART" id="SM00028">
    <property type="entry name" value="TPR"/>
    <property type="match status" value="2"/>
</dbReference>
<evidence type="ECO:0000313" key="4">
    <source>
        <dbReference type="Proteomes" id="UP000041254"/>
    </source>
</evidence>
<feature type="compositionally biased region" description="Basic and acidic residues" evidence="2">
    <location>
        <begin position="859"/>
        <end position="868"/>
    </location>
</feature>
<feature type="region of interest" description="Disordered" evidence="2">
    <location>
        <begin position="20"/>
        <end position="64"/>
    </location>
</feature>
<dbReference type="STRING" id="1169540.A0A0G4G0J0"/>
<evidence type="ECO:0000256" key="2">
    <source>
        <dbReference type="SAM" id="MobiDB-lite"/>
    </source>
</evidence>
<reference evidence="3 4" key="1">
    <citation type="submission" date="2014-11" db="EMBL/GenBank/DDBJ databases">
        <authorList>
            <person name="Zhu J."/>
            <person name="Qi W."/>
            <person name="Song R."/>
        </authorList>
    </citation>
    <scope>NUCLEOTIDE SEQUENCE [LARGE SCALE GENOMIC DNA]</scope>
</reference>
<dbReference type="EMBL" id="CDMY01000540">
    <property type="protein sequence ID" value="CEM21279.1"/>
    <property type="molecule type" value="Genomic_DNA"/>
</dbReference>
<feature type="region of interest" description="Disordered" evidence="2">
    <location>
        <begin position="720"/>
        <end position="745"/>
    </location>
</feature>
<dbReference type="InterPro" id="IPR019734">
    <property type="entry name" value="TPR_rpt"/>
</dbReference>
<dbReference type="Gene3D" id="1.25.40.10">
    <property type="entry name" value="Tetratricopeptide repeat domain"/>
    <property type="match status" value="1"/>
</dbReference>
<protein>
    <submittedName>
        <fullName evidence="3">Uncharacterized protein</fullName>
    </submittedName>
</protein>
<feature type="compositionally biased region" description="Low complexity" evidence="2">
    <location>
        <begin position="20"/>
        <end position="44"/>
    </location>
</feature>
<organism evidence="3 4">
    <name type="scientific">Vitrella brassicaformis (strain CCMP3155)</name>
    <dbReference type="NCBI Taxonomy" id="1169540"/>
    <lineage>
        <taxon>Eukaryota</taxon>
        <taxon>Sar</taxon>
        <taxon>Alveolata</taxon>
        <taxon>Colpodellida</taxon>
        <taxon>Vitrellaceae</taxon>
        <taxon>Vitrella</taxon>
    </lineage>
</organism>
<dbReference type="VEuPathDB" id="CryptoDB:Vbra_22636"/>
<evidence type="ECO:0000313" key="3">
    <source>
        <dbReference type="EMBL" id="CEM21279.1"/>
    </source>
</evidence>
<keyword evidence="1" id="KW-0802">TPR repeat</keyword>
<name>A0A0G4G0J0_VITBC</name>
<feature type="region of interest" description="Disordered" evidence="2">
    <location>
        <begin position="447"/>
        <end position="479"/>
    </location>
</feature>
<feature type="compositionally biased region" description="Low complexity" evidence="2">
    <location>
        <begin position="720"/>
        <end position="730"/>
    </location>
</feature>
<dbReference type="InParanoid" id="A0A0G4G0J0"/>
<proteinExistence type="predicted"/>
<keyword evidence="4" id="KW-1185">Reference proteome</keyword>
<feature type="repeat" description="TPR" evidence="1">
    <location>
        <begin position="189"/>
        <end position="222"/>
    </location>
</feature>
<dbReference type="AlphaFoldDB" id="A0A0G4G0J0"/>